<sequence length="352" mass="37579">MRSIKRGAFTLIELLVVIAIIAVLIGLLLPAVQKVREAASRMQCSNHLKQIGLAFHNYASVNGTLPRGGRDGRPSGQPTQNCCNWTDNNQAKSNAAGVKDDRDGYSWRYWILPYIEQDNVYNAIERATVYNAAIKIYYCPSRRDAESYSGSARCDYNGNAGSYFSNGTPTDDSAGSSGNGSPAVTETNTFDGVVLRSNVAPVALNRISDGTSNTLLVAEKWLHPLRVATAAASGNDGGDNEVWCNAGWDECIVRVGAGTYSYLYNGGQPAGPGSTTRTIPRTPRPDIEAPCVVDAAGKPVTIWNQQFGGPHPGGVNTVFCDGSVRTVTFSVDAATWAAACTRNGNETLSINN</sequence>
<dbReference type="NCBIfam" id="TIGR04294">
    <property type="entry name" value="pre_pil_HX9DG"/>
    <property type="match status" value="1"/>
</dbReference>
<keyword evidence="1" id="KW-0812">Transmembrane</keyword>
<dbReference type="InterPro" id="IPR045584">
    <property type="entry name" value="Pilin-like"/>
</dbReference>
<dbReference type="KEGG" id="tsph:KIH39_20370"/>
<evidence type="ECO:0000313" key="3">
    <source>
        <dbReference type="EMBL" id="QVL31181.1"/>
    </source>
</evidence>
<dbReference type="PANTHER" id="PTHR30093">
    <property type="entry name" value="GENERAL SECRETION PATHWAY PROTEIN G"/>
    <property type="match status" value="1"/>
</dbReference>
<dbReference type="Gene3D" id="3.30.700.10">
    <property type="entry name" value="Glycoprotein, Type 4 Pilin"/>
    <property type="match status" value="1"/>
</dbReference>
<dbReference type="NCBIfam" id="TIGR02532">
    <property type="entry name" value="IV_pilin_GFxxxE"/>
    <property type="match status" value="1"/>
</dbReference>
<dbReference type="InterPro" id="IPR027558">
    <property type="entry name" value="Pre_pil_HX9DG_C"/>
</dbReference>
<organism evidence="3 4">
    <name type="scientific">Telmatocola sphagniphila</name>
    <dbReference type="NCBI Taxonomy" id="1123043"/>
    <lineage>
        <taxon>Bacteria</taxon>
        <taxon>Pseudomonadati</taxon>
        <taxon>Planctomycetota</taxon>
        <taxon>Planctomycetia</taxon>
        <taxon>Gemmatales</taxon>
        <taxon>Gemmataceae</taxon>
    </lineage>
</organism>
<feature type="transmembrane region" description="Helical" evidence="1">
    <location>
        <begin position="12"/>
        <end position="32"/>
    </location>
</feature>
<reference evidence="3" key="1">
    <citation type="submission" date="2021-05" db="EMBL/GenBank/DDBJ databases">
        <title>Complete genome sequence of the cellulolytic planctomycete Telmatocola sphagniphila SP2T and characterization of the first cellulase from planctomycetes.</title>
        <authorList>
            <person name="Rakitin A.L."/>
            <person name="Beletsky A.V."/>
            <person name="Naumoff D.G."/>
            <person name="Kulichevskaya I.S."/>
            <person name="Mardanov A.V."/>
            <person name="Ravin N.V."/>
            <person name="Dedysh S.N."/>
        </authorList>
    </citation>
    <scope>NUCLEOTIDE SEQUENCE</scope>
    <source>
        <strain evidence="3">SP2T</strain>
    </source>
</reference>
<dbReference type="InterPro" id="IPR012902">
    <property type="entry name" value="N_methyl_site"/>
</dbReference>
<name>A0A8E6EXF0_9BACT</name>
<dbReference type="RefSeq" id="WP_213495062.1">
    <property type="nucleotide sequence ID" value="NZ_CP074694.1"/>
</dbReference>
<accession>A0A8E6EXF0</accession>
<dbReference type="AlphaFoldDB" id="A0A8E6EXF0"/>
<dbReference type="PANTHER" id="PTHR30093:SF2">
    <property type="entry name" value="TYPE II SECRETION SYSTEM PROTEIN H"/>
    <property type="match status" value="1"/>
</dbReference>
<dbReference type="EMBL" id="CP074694">
    <property type="protein sequence ID" value="QVL31181.1"/>
    <property type="molecule type" value="Genomic_DNA"/>
</dbReference>
<dbReference type="InterPro" id="IPR011453">
    <property type="entry name" value="DUF1559"/>
</dbReference>
<keyword evidence="1" id="KW-0472">Membrane</keyword>
<evidence type="ECO:0000259" key="2">
    <source>
        <dbReference type="Pfam" id="PF07596"/>
    </source>
</evidence>
<feature type="domain" description="DUF1559" evidence="2">
    <location>
        <begin position="33"/>
        <end position="333"/>
    </location>
</feature>
<keyword evidence="1" id="KW-1133">Transmembrane helix</keyword>
<evidence type="ECO:0000313" key="4">
    <source>
        <dbReference type="Proteomes" id="UP000676194"/>
    </source>
</evidence>
<dbReference type="Pfam" id="PF07596">
    <property type="entry name" value="SBP_bac_10"/>
    <property type="match status" value="1"/>
</dbReference>
<gene>
    <name evidence="3" type="ORF">KIH39_20370</name>
</gene>
<proteinExistence type="predicted"/>
<keyword evidence="4" id="KW-1185">Reference proteome</keyword>
<evidence type="ECO:0000256" key="1">
    <source>
        <dbReference type="SAM" id="Phobius"/>
    </source>
</evidence>
<dbReference type="Proteomes" id="UP000676194">
    <property type="component" value="Chromosome"/>
</dbReference>
<dbReference type="Pfam" id="PF07963">
    <property type="entry name" value="N_methyl"/>
    <property type="match status" value="1"/>
</dbReference>
<protein>
    <submittedName>
        <fullName evidence="3">DUF1559 domain-containing protein</fullName>
    </submittedName>
</protein>
<dbReference type="SUPFAM" id="SSF54523">
    <property type="entry name" value="Pili subunits"/>
    <property type="match status" value="1"/>
</dbReference>